<keyword evidence="1" id="KW-1133">Transmembrane helix</keyword>
<feature type="transmembrane region" description="Helical" evidence="1">
    <location>
        <begin position="200"/>
        <end position="223"/>
    </location>
</feature>
<dbReference type="InterPro" id="IPR036938">
    <property type="entry name" value="PAP2/HPO_sf"/>
</dbReference>
<feature type="transmembrane region" description="Helical" evidence="1">
    <location>
        <begin position="12"/>
        <end position="35"/>
    </location>
</feature>
<dbReference type="SMART" id="SM00014">
    <property type="entry name" value="acidPPc"/>
    <property type="match status" value="1"/>
</dbReference>
<dbReference type="SUPFAM" id="SSF48317">
    <property type="entry name" value="Acid phosphatase/Vanadium-dependent haloperoxidase"/>
    <property type="match status" value="1"/>
</dbReference>
<keyword evidence="1" id="KW-0472">Membrane</keyword>
<dbReference type="Pfam" id="PF01569">
    <property type="entry name" value="PAP2"/>
    <property type="match status" value="1"/>
</dbReference>
<reference evidence="3 4" key="1">
    <citation type="journal article" date="2018" name="Elife">
        <title>Discovery and characterization of a prevalent human gut bacterial enzyme sufficient for the inactivation of a family of plant toxins.</title>
        <authorList>
            <person name="Koppel N."/>
            <person name="Bisanz J.E."/>
            <person name="Pandelia M.E."/>
            <person name="Turnbaugh P.J."/>
            <person name="Balskus E.P."/>
        </authorList>
    </citation>
    <scope>NUCLEOTIDE SEQUENCE [LARGE SCALE GENOMIC DNA]</scope>
    <source>
        <strain evidence="4">anaerobia AP69FAA</strain>
    </source>
</reference>
<keyword evidence="1" id="KW-0812">Transmembrane</keyword>
<evidence type="ECO:0000313" key="4">
    <source>
        <dbReference type="Proteomes" id="UP000253792"/>
    </source>
</evidence>
<dbReference type="EMBL" id="PPTP01000002">
    <property type="protein sequence ID" value="RDB56765.1"/>
    <property type="molecule type" value="Genomic_DNA"/>
</dbReference>
<gene>
    <name evidence="3" type="ORF">C1880_03100</name>
</gene>
<dbReference type="STRING" id="1034345.GCA_000236865_01067"/>
<dbReference type="AlphaFoldDB" id="A0A369LF43"/>
<feature type="transmembrane region" description="Helical" evidence="1">
    <location>
        <begin position="142"/>
        <end position="162"/>
    </location>
</feature>
<keyword evidence="4" id="KW-1185">Reference proteome</keyword>
<feature type="domain" description="Phosphatidic acid phosphatase type 2/haloperoxidase" evidence="2">
    <location>
        <begin position="104"/>
        <end position="215"/>
    </location>
</feature>
<accession>A0A369LF43</accession>
<sequence length="233" mass="24608">MGVFMHNRTTAHASAIAAGVLLALFAALTVSLVFVDRQPIAGDGSLVGLATFNLDARTILGQSNLMEKLSNLLLIVPAVGALMIAIVGCKQLIRSRSRSGVDRDLWLLLGIYGAMLVLYVLFNCISPNNRPILEDGACEPSFPSSHTLLAVTMCGTAMIQAVQRIRQEGLRTAALVICAVGMVGIVAARAMAGVHWTTDILGGILLGAALVAVYHTIAFADYGKASRGKHARR</sequence>
<dbReference type="Proteomes" id="UP000253792">
    <property type="component" value="Unassembled WGS sequence"/>
</dbReference>
<feature type="transmembrane region" description="Helical" evidence="1">
    <location>
        <begin position="105"/>
        <end position="122"/>
    </location>
</feature>
<feature type="transmembrane region" description="Helical" evidence="1">
    <location>
        <begin position="174"/>
        <end position="194"/>
    </location>
</feature>
<dbReference type="OrthoDB" id="5289372at2"/>
<protein>
    <recommendedName>
        <fullName evidence="2">Phosphatidic acid phosphatase type 2/haloperoxidase domain-containing protein</fullName>
    </recommendedName>
</protein>
<evidence type="ECO:0000313" key="3">
    <source>
        <dbReference type="EMBL" id="RDB56765.1"/>
    </source>
</evidence>
<evidence type="ECO:0000259" key="2">
    <source>
        <dbReference type="SMART" id="SM00014"/>
    </source>
</evidence>
<name>A0A369LF43_9ACTN</name>
<comment type="caution">
    <text evidence="3">The sequence shown here is derived from an EMBL/GenBank/DDBJ whole genome shotgun (WGS) entry which is preliminary data.</text>
</comment>
<organism evidence="3 4">
    <name type="scientific">Senegalimassilia anaerobia</name>
    <dbReference type="NCBI Taxonomy" id="1473216"/>
    <lineage>
        <taxon>Bacteria</taxon>
        <taxon>Bacillati</taxon>
        <taxon>Actinomycetota</taxon>
        <taxon>Coriobacteriia</taxon>
        <taxon>Coriobacteriales</taxon>
        <taxon>Coriobacteriaceae</taxon>
        <taxon>Senegalimassilia</taxon>
    </lineage>
</organism>
<dbReference type="InterPro" id="IPR000326">
    <property type="entry name" value="PAP2/HPO"/>
</dbReference>
<proteinExistence type="predicted"/>
<feature type="transmembrane region" description="Helical" evidence="1">
    <location>
        <begin position="72"/>
        <end position="93"/>
    </location>
</feature>
<dbReference type="Gene3D" id="1.20.144.10">
    <property type="entry name" value="Phosphatidic acid phosphatase type 2/haloperoxidase"/>
    <property type="match status" value="1"/>
</dbReference>
<evidence type="ECO:0000256" key="1">
    <source>
        <dbReference type="SAM" id="Phobius"/>
    </source>
</evidence>